<keyword evidence="2" id="KW-1185">Reference proteome</keyword>
<dbReference type="AlphaFoldDB" id="A0AAQ3QB44"/>
<reference evidence="1 2" key="1">
    <citation type="submission" date="2023-10" db="EMBL/GenBank/DDBJ databases">
        <title>Chromosome-scale genome assembly provides insights into flower coloration mechanisms of Canna indica.</title>
        <authorList>
            <person name="Li C."/>
        </authorList>
    </citation>
    <scope>NUCLEOTIDE SEQUENCE [LARGE SCALE GENOMIC DNA]</scope>
    <source>
        <tissue evidence="1">Flower</tissue>
    </source>
</reference>
<name>A0AAQ3QB44_9LILI</name>
<organism evidence="1 2">
    <name type="scientific">Canna indica</name>
    <name type="common">Indian-shot</name>
    <dbReference type="NCBI Taxonomy" id="4628"/>
    <lineage>
        <taxon>Eukaryota</taxon>
        <taxon>Viridiplantae</taxon>
        <taxon>Streptophyta</taxon>
        <taxon>Embryophyta</taxon>
        <taxon>Tracheophyta</taxon>
        <taxon>Spermatophyta</taxon>
        <taxon>Magnoliopsida</taxon>
        <taxon>Liliopsida</taxon>
        <taxon>Zingiberales</taxon>
        <taxon>Cannaceae</taxon>
        <taxon>Canna</taxon>
    </lineage>
</organism>
<dbReference type="PANTHER" id="PTHR31513">
    <property type="entry name" value="EPHRIN TYPE-B RECEPTOR"/>
    <property type="match status" value="1"/>
</dbReference>
<sequence>MLEARNLVVLIHNSIISSNADLGVYGQGLLKLYGHGDGIKAQKLFLSLFHNIEVGPGSLLQAPLDENVGNSLATQLLCESQTCPKELLVPPDDCHVNDSLSFTLQLDIKGNYERP</sequence>
<proteinExistence type="predicted"/>
<gene>
    <name evidence="1" type="ORF">Cni_G14948</name>
</gene>
<dbReference type="EMBL" id="CP136893">
    <property type="protein sequence ID" value="WOL06216.1"/>
    <property type="molecule type" value="Genomic_DNA"/>
</dbReference>
<protein>
    <submittedName>
        <fullName evidence="1">Uncharacterized protein</fullName>
    </submittedName>
</protein>
<dbReference type="Proteomes" id="UP001327560">
    <property type="component" value="Chromosome 4"/>
</dbReference>
<evidence type="ECO:0000313" key="2">
    <source>
        <dbReference type="Proteomes" id="UP001327560"/>
    </source>
</evidence>
<dbReference type="PANTHER" id="PTHR31513:SF2">
    <property type="entry name" value="MRAZ"/>
    <property type="match status" value="1"/>
</dbReference>
<evidence type="ECO:0000313" key="1">
    <source>
        <dbReference type="EMBL" id="WOL06216.1"/>
    </source>
</evidence>
<accession>A0AAQ3QB44</accession>